<gene>
    <name evidence="1" type="ORF">KN815_17200</name>
</gene>
<organism evidence="1 2">
    <name type="scientific">Streptomyces niphimycinicus</name>
    <dbReference type="NCBI Taxonomy" id="2842201"/>
    <lineage>
        <taxon>Bacteria</taxon>
        <taxon>Bacillati</taxon>
        <taxon>Actinomycetota</taxon>
        <taxon>Actinomycetes</taxon>
        <taxon>Kitasatosporales</taxon>
        <taxon>Streptomycetaceae</taxon>
        <taxon>Streptomyces</taxon>
    </lineage>
</organism>
<evidence type="ECO:0000313" key="1">
    <source>
        <dbReference type="EMBL" id="MBU3865743.1"/>
    </source>
</evidence>
<protein>
    <submittedName>
        <fullName evidence="1">Uncharacterized protein</fullName>
    </submittedName>
</protein>
<proteinExistence type="predicted"/>
<reference evidence="1 2" key="1">
    <citation type="submission" date="2021-06" db="EMBL/GenBank/DDBJ databases">
        <authorList>
            <person name="Pan X."/>
        </authorList>
    </citation>
    <scope>NUCLEOTIDE SEQUENCE [LARGE SCALE GENOMIC DNA]</scope>
    <source>
        <strain evidence="1 2">4503</strain>
    </source>
</reference>
<keyword evidence="2" id="KW-1185">Reference proteome</keyword>
<sequence length="136" mass="13662">MTKPIGAPPPTPLTGAVLEAIAAALTVDGSTLGTGAGLYSLFRWAGLAAPGLTATTPMGGAEDDTVLSLVVQTYRALSQAGLPGNTRAGDLVETIGDVDTLLGRIRAEIAETHAVVVMPTAVTAWSNVGEAPEHTG</sequence>
<accession>A0ABS6CFN7</accession>
<comment type="caution">
    <text evidence="1">The sequence shown here is derived from an EMBL/GenBank/DDBJ whole genome shotgun (WGS) entry which is preliminary data.</text>
</comment>
<dbReference type="Proteomes" id="UP000720508">
    <property type="component" value="Unassembled WGS sequence"/>
</dbReference>
<dbReference type="EMBL" id="JAHLEM010000173">
    <property type="protein sequence ID" value="MBU3865743.1"/>
    <property type="molecule type" value="Genomic_DNA"/>
</dbReference>
<dbReference type="RefSeq" id="WP_216342806.1">
    <property type="nucleotide sequence ID" value="NZ_JAHLEM010000173.1"/>
</dbReference>
<evidence type="ECO:0000313" key="2">
    <source>
        <dbReference type="Proteomes" id="UP000720508"/>
    </source>
</evidence>
<name>A0ABS6CFN7_9ACTN</name>